<name>A0A239ZQ99_9STAP</name>
<dbReference type="InterPro" id="IPR025233">
    <property type="entry name" value="DUF4176"/>
</dbReference>
<dbReference type="OrthoDB" id="5124454at2"/>
<reference evidence="1 2" key="1">
    <citation type="submission" date="2017-06" db="EMBL/GenBank/DDBJ databases">
        <authorList>
            <consortium name="Pathogen Informatics"/>
        </authorList>
    </citation>
    <scope>NUCLEOTIDE SEQUENCE [LARGE SCALE GENOMIC DNA]</scope>
    <source>
        <strain evidence="1 2">NCTC13839</strain>
    </source>
</reference>
<dbReference type="Proteomes" id="UP000242084">
    <property type="component" value="Chromosome 1"/>
</dbReference>
<proteinExistence type="predicted"/>
<dbReference type="RefSeq" id="WP_095088696.1">
    <property type="nucleotide sequence ID" value="NZ_BMDM01000004.1"/>
</dbReference>
<sequence length="103" mass="11894">MIAIGSIVYLKGGSQKLMILNRGPIINQNGTKMIFDYSACRYPVGLIEDEIFYFNEENVERTIFEGYVDNDEERFQELYHEMIDDLDSDIVRGEVNPTSFGLE</sequence>
<accession>A0A239ZQ99</accession>
<dbReference type="AlphaFoldDB" id="A0A239ZQ99"/>
<evidence type="ECO:0000313" key="2">
    <source>
        <dbReference type="Proteomes" id="UP000242084"/>
    </source>
</evidence>
<keyword evidence="2" id="KW-1185">Reference proteome</keyword>
<gene>
    <name evidence="1" type="primary">esaC</name>
    <name evidence="1" type="ORF">SAMEA4384403_01755</name>
</gene>
<organism evidence="1 2">
    <name type="scientific">Mammaliicoccus stepanovicii</name>
    <dbReference type="NCBI Taxonomy" id="643214"/>
    <lineage>
        <taxon>Bacteria</taxon>
        <taxon>Bacillati</taxon>
        <taxon>Bacillota</taxon>
        <taxon>Bacilli</taxon>
        <taxon>Bacillales</taxon>
        <taxon>Staphylococcaceae</taxon>
        <taxon>Mammaliicoccus</taxon>
    </lineage>
</organism>
<dbReference type="Pfam" id="PF13780">
    <property type="entry name" value="DUF4176"/>
    <property type="match status" value="1"/>
</dbReference>
<dbReference type="KEGG" id="sste:SAMEA4384403_1755"/>
<protein>
    <submittedName>
        <fullName evidence="1">Putative EsaC protein analog (Listeria type 3)</fullName>
    </submittedName>
</protein>
<evidence type="ECO:0000313" key="1">
    <source>
        <dbReference type="EMBL" id="SNV72963.1"/>
    </source>
</evidence>
<dbReference type="EMBL" id="LT906462">
    <property type="protein sequence ID" value="SNV72963.1"/>
    <property type="molecule type" value="Genomic_DNA"/>
</dbReference>